<dbReference type="PANTHER" id="PTHR45911:SF4">
    <property type="entry name" value="MULTIPLE C2 AND TRANSMEMBRANE DOMAIN-CONTAINING PROTEIN"/>
    <property type="match status" value="1"/>
</dbReference>
<dbReference type="InterPro" id="IPR035892">
    <property type="entry name" value="C2_domain_sf"/>
</dbReference>
<dbReference type="SUPFAM" id="SSF49562">
    <property type="entry name" value="C2 domain (Calcium/lipid-binding domain, CaLB)"/>
    <property type="match status" value="1"/>
</dbReference>
<proteinExistence type="predicted"/>
<keyword evidence="1" id="KW-0479">Metal-binding</keyword>
<evidence type="ECO:0000313" key="4">
    <source>
        <dbReference type="EMBL" id="OHT08051.1"/>
    </source>
</evidence>
<dbReference type="Proteomes" id="UP000179807">
    <property type="component" value="Unassembled WGS sequence"/>
</dbReference>
<reference evidence="4" key="1">
    <citation type="submission" date="2016-10" db="EMBL/GenBank/DDBJ databases">
        <authorList>
            <person name="Benchimol M."/>
            <person name="Almeida L.G."/>
            <person name="Vasconcelos A.T."/>
            <person name="Perreira-Neves A."/>
            <person name="Rosa I.A."/>
            <person name="Tasca T."/>
            <person name="Bogo M.R."/>
            <person name="de Souza W."/>
        </authorList>
    </citation>
    <scope>NUCLEOTIDE SEQUENCE [LARGE SCALE GENOMIC DNA]</scope>
    <source>
        <strain evidence="4">K</strain>
    </source>
</reference>
<evidence type="ECO:0000256" key="2">
    <source>
        <dbReference type="ARBA" id="ARBA00022837"/>
    </source>
</evidence>
<comment type="caution">
    <text evidence="4">The sequence shown here is derived from an EMBL/GenBank/DDBJ whole genome shotgun (WGS) entry which is preliminary data.</text>
</comment>
<dbReference type="GO" id="GO:0016020">
    <property type="term" value="C:membrane"/>
    <property type="evidence" value="ECO:0007669"/>
    <property type="project" value="TreeGrafter"/>
</dbReference>
<dbReference type="AlphaFoldDB" id="A0A1J4K9Z7"/>
<gene>
    <name evidence="4" type="ORF">TRFO_23588</name>
</gene>
<dbReference type="GeneID" id="94837944"/>
<evidence type="ECO:0000313" key="5">
    <source>
        <dbReference type="Proteomes" id="UP000179807"/>
    </source>
</evidence>
<name>A0A1J4K9Z7_9EUKA</name>
<protein>
    <submittedName>
        <fullName evidence="4">Circumsporozoite protein</fullName>
    </submittedName>
</protein>
<organism evidence="4 5">
    <name type="scientific">Tritrichomonas foetus</name>
    <dbReference type="NCBI Taxonomy" id="1144522"/>
    <lineage>
        <taxon>Eukaryota</taxon>
        <taxon>Metamonada</taxon>
        <taxon>Parabasalia</taxon>
        <taxon>Tritrichomonadida</taxon>
        <taxon>Tritrichomonadidae</taxon>
        <taxon>Tritrichomonas</taxon>
    </lineage>
</organism>
<dbReference type="PANTHER" id="PTHR45911">
    <property type="entry name" value="C2 DOMAIN-CONTAINING PROTEIN"/>
    <property type="match status" value="1"/>
</dbReference>
<keyword evidence="5" id="KW-1185">Reference proteome</keyword>
<evidence type="ECO:0000259" key="3">
    <source>
        <dbReference type="PROSITE" id="PS50004"/>
    </source>
</evidence>
<evidence type="ECO:0000256" key="1">
    <source>
        <dbReference type="ARBA" id="ARBA00022723"/>
    </source>
</evidence>
<dbReference type="OrthoDB" id="270970at2759"/>
<dbReference type="InterPro" id="IPR000008">
    <property type="entry name" value="C2_dom"/>
</dbReference>
<dbReference type="EMBL" id="MLAK01000679">
    <property type="protein sequence ID" value="OHT08051.1"/>
    <property type="molecule type" value="Genomic_DNA"/>
</dbReference>
<dbReference type="Gene3D" id="2.60.40.150">
    <property type="entry name" value="C2 domain"/>
    <property type="match status" value="1"/>
</dbReference>
<keyword evidence="2" id="KW-0106">Calcium</keyword>
<feature type="domain" description="C2" evidence="3">
    <location>
        <begin position="1"/>
        <end position="103"/>
    </location>
</feature>
<dbReference type="RefSeq" id="XP_068361187.1">
    <property type="nucleotide sequence ID" value="XM_068503240.1"/>
</dbReference>
<dbReference type="GO" id="GO:0005509">
    <property type="term" value="F:calcium ion binding"/>
    <property type="evidence" value="ECO:0007669"/>
    <property type="project" value="TreeGrafter"/>
</dbReference>
<accession>A0A1J4K9Z7</accession>
<sequence length="241" mass="27317">MNQLHVHVVQAVDIPKTEFLSYSDLYMVLRISTSSGVQQTRVWENTQSPLWNQDFHFSLNDKANTVLHATVKNKTISNDDLAVAKIDIQLDSFEPYSVVDHWFDLQSLVEGQDGGKCRLLIQIAPAGHPAFQPPMMPYEPRYQASPQMWMNPGQIYNPNMNHLPRGQIPQTTPHVQPPPHVQPHVHQFQQIQPHQPPVQPIQATQFPGYSPFVQLPTTPGQYMPVMGQYGHIGPGTQTQIH</sequence>
<dbReference type="CDD" id="cd00030">
    <property type="entry name" value="C2"/>
    <property type="match status" value="1"/>
</dbReference>
<dbReference type="PROSITE" id="PS50004">
    <property type="entry name" value="C2"/>
    <property type="match status" value="1"/>
</dbReference>
<dbReference type="Pfam" id="PF00168">
    <property type="entry name" value="C2"/>
    <property type="match status" value="1"/>
</dbReference>
<dbReference type="VEuPathDB" id="TrichDB:TRFO_23588"/>
<dbReference type="SMART" id="SM00239">
    <property type="entry name" value="C2"/>
    <property type="match status" value="1"/>
</dbReference>